<feature type="domain" description="N-acetyltransferase" evidence="1">
    <location>
        <begin position="10"/>
        <end position="172"/>
    </location>
</feature>
<organism evidence="2 3">
    <name type="scientific">Lichenifustis flavocetrariae</name>
    <dbReference type="NCBI Taxonomy" id="2949735"/>
    <lineage>
        <taxon>Bacteria</taxon>
        <taxon>Pseudomonadati</taxon>
        <taxon>Pseudomonadota</taxon>
        <taxon>Alphaproteobacteria</taxon>
        <taxon>Hyphomicrobiales</taxon>
        <taxon>Lichenihabitantaceae</taxon>
        <taxon>Lichenifustis</taxon>
    </lineage>
</organism>
<dbReference type="EC" id="2.3.1.-" evidence="2"/>
<reference evidence="2" key="1">
    <citation type="submission" date="2022-05" db="EMBL/GenBank/DDBJ databases">
        <authorList>
            <person name="Pankratov T."/>
        </authorList>
    </citation>
    <scope>NUCLEOTIDE SEQUENCE</scope>
    <source>
        <strain evidence="2">BP6-180914</strain>
    </source>
</reference>
<dbReference type="PROSITE" id="PS51186">
    <property type="entry name" value="GNAT"/>
    <property type="match status" value="1"/>
</dbReference>
<dbReference type="GO" id="GO:0016747">
    <property type="term" value="F:acyltransferase activity, transferring groups other than amino-acyl groups"/>
    <property type="evidence" value="ECO:0007669"/>
    <property type="project" value="InterPro"/>
</dbReference>
<keyword evidence="2" id="KW-0012">Acyltransferase</keyword>
<dbReference type="InterPro" id="IPR016181">
    <property type="entry name" value="Acyl_CoA_acyltransferase"/>
</dbReference>
<dbReference type="AlphaFoldDB" id="A0AA42CIT6"/>
<keyword evidence="2" id="KW-0808">Transferase</keyword>
<dbReference type="Pfam" id="PF00583">
    <property type="entry name" value="Acetyltransf_1"/>
    <property type="match status" value="1"/>
</dbReference>
<accession>A0AA42CIT6</accession>
<dbReference type="SUPFAM" id="SSF55729">
    <property type="entry name" value="Acyl-CoA N-acyltransferases (Nat)"/>
    <property type="match status" value="1"/>
</dbReference>
<dbReference type="Gene3D" id="3.40.630.30">
    <property type="match status" value="1"/>
</dbReference>
<protein>
    <submittedName>
        <fullName evidence="2">GNAT family N-acetyltransferase</fullName>
        <ecNumber evidence="2">2.3.1.-</ecNumber>
    </submittedName>
</protein>
<proteinExistence type="predicted"/>
<dbReference type="EMBL" id="JAMOIM010000002">
    <property type="protein sequence ID" value="MCW6507231.1"/>
    <property type="molecule type" value="Genomic_DNA"/>
</dbReference>
<keyword evidence="3" id="KW-1185">Reference proteome</keyword>
<sequence length="173" mass="18752">MDQAEEVGPLVWRRAAAADLDAIVAIQDQVHTMLPEQRATFANKLMLFGEGCLVLGRDDVVLGYGISYPWRLGDVPPLDTPMTALPERADCLFVHDVAILPAGRGAGAGRRYIGHVSTLARRDRLPSLALVSVYDSRPIWTACGFKMTSAPDMAKKLAVYGSTACYMTASLDL</sequence>
<evidence type="ECO:0000259" key="1">
    <source>
        <dbReference type="PROSITE" id="PS51186"/>
    </source>
</evidence>
<evidence type="ECO:0000313" key="2">
    <source>
        <dbReference type="EMBL" id="MCW6507231.1"/>
    </source>
</evidence>
<name>A0AA42CIT6_9HYPH</name>
<gene>
    <name evidence="2" type="ORF">M8523_04275</name>
</gene>
<dbReference type="RefSeq" id="WP_282583599.1">
    <property type="nucleotide sequence ID" value="NZ_JAMOIM010000002.1"/>
</dbReference>
<comment type="caution">
    <text evidence="2">The sequence shown here is derived from an EMBL/GenBank/DDBJ whole genome shotgun (WGS) entry which is preliminary data.</text>
</comment>
<evidence type="ECO:0000313" key="3">
    <source>
        <dbReference type="Proteomes" id="UP001165667"/>
    </source>
</evidence>
<dbReference type="Proteomes" id="UP001165667">
    <property type="component" value="Unassembled WGS sequence"/>
</dbReference>
<dbReference type="InterPro" id="IPR000182">
    <property type="entry name" value="GNAT_dom"/>
</dbReference>